<proteinExistence type="predicted"/>
<sequence>MASNSEASEIDAKISRASTSTSTHGTPASNSPDTAGEQTATPSKRRQKRNKPTLSCSECVERKTKCDRLRPACVACVKRQSVCRYSDIANLIAANGNGRAGIKSKKHAAKSAADAVNNSPGLPTPNSFGRSTSISSQSSPFLLSNVPHTSQPPYHVFGTGSQHPFANYWTTQGGIPEVVGVLPTKEQADTLIAKYFEAVDPVYPLLHKESTYAEYDQFWALPQEQKCFADASLLALHFAMYAMGAQFLQMESDQARQQISEFYVSAAHQSLRLYPFLSRTSLHSIQAMILMAYFLMNDNKATDAWAFTGILVKQAYAMGLHRDPDIIAPKATEMEKNQRRKVWYSTFHQDVFLTVLVKLPPTTTFSDVSIDSLTEDGIEPEKEASIITNPMSISAIAPRQMTPPIPPPPHTSVTAKSDVAFIRSMWRLAELVQRTICQPRALSQPLTTSTRQKTQLLSNFHSLYSSFPSPLSDSRSQFFANLVATNPRIARQSIFLRSNYWHCIMIIQADANEAAGVKCDVRGAIEAARLAIRAYFDFWDGLRPDAGVWFVSSHRCFEEALTISNLLAALHPSHSIAAVNSSALVDPFFIEARDDVRRVLEILEQVGTGAPEMQKTRTEVLRAAYEAIAW</sequence>
<dbReference type="InterPro" id="IPR050613">
    <property type="entry name" value="Sec_Metabolite_Reg"/>
</dbReference>
<reference evidence="6" key="1">
    <citation type="journal article" date="2020" name="Stud. Mycol.">
        <title>101 Dothideomycetes genomes: a test case for predicting lifestyles and emergence of pathogens.</title>
        <authorList>
            <person name="Haridas S."/>
            <person name="Albert R."/>
            <person name="Binder M."/>
            <person name="Bloem J."/>
            <person name="Labutti K."/>
            <person name="Salamov A."/>
            <person name="Andreopoulos B."/>
            <person name="Baker S."/>
            <person name="Barry K."/>
            <person name="Bills G."/>
            <person name="Bluhm B."/>
            <person name="Cannon C."/>
            <person name="Castanera R."/>
            <person name="Culley D."/>
            <person name="Daum C."/>
            <person name="Ezra D."/>
            <person name="Gonzalez J."/>
            <person name="Henrissat B."/>
            <person name="Kuo A."/>
            <person name="Liang C."/>
            <person name="Lipzen A."/>
            <person name="Lutzoni F."/>
            <person name="Magnuson J."/>
            <person name="Mondo S."/>
            <person name="Nolan M."/>
            <person name="Ohm R."/>
            <person name="Pangilinan J."/>
            <person name="Park H.-J."/>
            <person name="Ramirez L."/>
            <person name="Alfaro M."/>
            <person name="Sun H."/>
            <person name="Tritt A."/>
            <person name="Yoshinaga Y."/>
            <person name="Zwiers L.-H."/>
            <person name="Turgeon B."/>
            <person name="Goodwin S."/>
            <person name="Spatafora J."/>
            <person name="Crous P."/>
            <person name="Grigoriev I."/>
        </authorList>
    </citation>
    <scope>NUCLEOTIDE SEQUENCE</scope>
    <source>
        <strain evidence="6">CBS 115976</strain>
    </source>
</reference>
<organism evidence="6 7">
    <name type="scientific">Microthyrium microscopicum</name>
    <dbReference type="NCBI Taxonomy" id="703497"/>
    <lineage>
        <taxon>Eukaryota</taxon>
        <taxon>Fungi</taxon>
        <taxon>Dikarya</taxon>
        <taxon>Ascomycota</taxon>
        <taxon>Pezizomycotina</taxon>
        <taxon>Dothideomycetes</taxon>
        <taxon>Dothideomycetes incertae sedis</taxon>
        <taxon>Microthyriales</taxon>
        <taxon>Microthyriaceae</taxon>
        <taxon>Microthyrium</taxon>
    </lineage>
</organism>
<dbReference type="InterPro" id="IPR007219">
    <property type="entry name" value="XnlR_reg_dom"/>
</dbReference>
<dbReference type="InterPro" id="IPR036864">
    <property type="entry name" value="Zn2-C6_fun-type_DNA-bd_sf"/>
</dbReference>
<evidence type="ECO:0000256" key="2">
    <source>
        <dbReference type="ARBA" id="ARBA00022723"/>
    </source>
</evidence>
<dbReference type="Pfam" id="PF04082">
    <property type="entry name" value="Fungal_trans"/>
    <property type="match status" value="1"/>
</dbReference>
<feature type="region of interest" description="Disordered" evidence="4">
    <location>
        <begin position="1"/>
        <end position="54"/>
    </location>
</feature>
<dbReference type="EMBL" id="MU004236">
    <property type="protein sequence ID" value="KAF2668633.1"/>
    <property type="molecule type" value="Genomic_DNA"/>
</dbReference>
<dbReference type="SMART" id="SM00066">
    <property type="entry name" value="GAL4"/>
    <property type="match status" value="1"/>
</dbReference>
<dbReference type="OrthoDB" id="2406834at2759"/>
<dbReference type="Proteomes" id="UP000799302">
    <property type="component" value="Unassembled WGS sequence"/>
</dbReference>
<dbReference type="CDD" id="cd12148">
    <property type="entry name" value="fungal_TF_MHR"/>
    <property type="match status" value="1"/>
</dbReference>
<comment type="subcellular location">
    <subcellularLocation>
        <location evidence="1">Nucleus</location>
    </subcellularLocation>
</comment>
<dbReference type="PANTHER" id="PTHR31001:SF81">
    <property type="entry name" value="ZN(II)2CYS6 TRANSCRIPTION FACTOR"/>
    <property type="match status" value="1"/>
</dbReference>
<keyword evidence="3" id="KW-0539">Nucleus</keyword>
<dbReference type="GO" id="GO:0000981">
    <property type="term" value="F:DNA-binding transcription factor activity, RNA polymerase II-specific"/>
    <property type="evidence" value="ECO:0007669"/>
    <property type="project" value="InterPro"/>
</dbReference>
<dbReference type="Pfam" id="PF00172">
    <property type="entry name" value="Zn_clus"/>
    <property type="match status" value="1"/>
</dbReference>
<accession>A0A6A6UBD1</accession>
<feature type="domain" description="Zn(2)-C6 fungal-type" evidence="5">
    <location>
        <begin position="55"/>
        <end position="85"/>
    </location>
</feature>
<dbReference type="Gene3D" id="4.10.240.10">
    <property type="entry name" value="Zn(2)-C6 fungal-type DNA-binding domain"/>
    <property type="match status" value="1"/>
</dbReference>
<evidence type="ECO:0000256" key="3">
    <source>
        <dbReference type="ARBA" id="ARBA00023242"/>
    </source>
</evidence>
<dbReference type="GO" id="GO:0005634">
    <property type="term" value="C:nucleus"/>
    <property type="evidence" value="ECO:0007669"/>
    <property type="project" value="UniProtKB-SubCell"/>
</dbReference>
<keyword evidence="2" id="KW-0479">Metal-binding</keyword>
<dbReference type="PROSITE" id="PS50048">
    <property type="entry name" value="ZN2_CY6_FUNGAL_2"/>
    <property type="match status" value="1"/>
</dbReference>
<keyword evidence="7" id="KW-1185">Reference proteome</keyword>
<feature type="region of interest" description="Disordered" evidence="4">
    <location>
        <begin position="111"/>
        <end position="135"/>
    </location>
</feature>
<evidence type="ECO:0000259" key="5">
    <source>
        <dbReference type="PROSITE" id="PS50048"/>
    </source>
</evidence>
<feature type="compositionally biased region" description="Polar residues" evidence="4">
    <location>
        <begin position="16"/>
        <end position="42"/>
    </location>
</feature>
<dbReference type="SMART" id="SM00906">
    <property type="entry name" value="Fungal_trans"/>
    <property type="match status" value="1"/>
</dbReference>
<dbReference type="SUPFAM" id="SSF57701">
    <property type="entry name" value="Zn2/Cys6 DNA-binding domain"/>
    <property type="match status" value="1"/>
</dbReference>
<evidence type="ECO:0000313" key="7">
    <source>
        <dbReference type="Proteomes" id="UP000799302"/>
    </source>
</evidence>
<dbReference type="CDD" id="cd00067">
    <property type="entry name" value="GAL4"/>
    <property type="match status" value="1"/>
</dbReference>
<protein>
    <recommendedName>
        <fullName evidence="5">Zn(2)-C6 fungal-type domain-containing protein</fullName>
    </recommendedName>
</protein>
<name>A0A6A6UBD1_9PEZI</name>
<evidence type="ECO:0000313" key="6">
    <source>
        <dbReference type="EMBL" id="KAF2668633.1"/>
    </source>
</evidence>
<dbReference type="GO" id="GO:0008270">
    <property type="term" value="F:zinc ion binding"/>
    <property type="evidence" value="ECO:0007669"/>
    <property type="project" value="InterPro"/>
</dbReference>
<feature type="compositionally biased region" description="Polar residues" evidence="4">
    <location>
        <begin position="116"/>
        <end position="126"/>
    </location>
</feature>
<gene>
    <name evidence="6" type="ORF">BT63DRAFT_425924</name>
</gene>
<dbReference type="AlphaFoldDB" id="A0A6A6UBD1"/>
<dbReference type="PANTHER" id="PTHR31001">
    <property type="entry name" value="UNCHARACTERIZED TRANSCRIPTIONAL REGULATORY PROTEIN"/>
    <property type="match status" value="1"/>
</dbReference>
<dbReference type="InterPro" id="IPR001138">
    <property type="entry name" value="Zn2Cys6_DnaBD"/>
</dbReference>
<evidence type="ECO:0000256" key="4">
    <source>
        <dbReference type="SAM" id="MobiDB-lite"/>
    </source>
</evidence>
<evidence type="ECO:0000256" key="1">
    <source>
        <dbReference type="ARBA" id="ARBA00004123"/>
    </source>
</evidence>
<dbReference type="GO" id="GO:0006351">
    <property type="term" value="P:DNA-templated transcription"/>
    <property type="evidence" value="ECO:0007669"/>
    <property type="project" value="InterPro"/>
</dbReference>
<dbReference type="GO" id="GO:0003677">
    <property type="term" value="F:DNA binding"/>
    <property type="evidence" value="ECO:0007669"/>
    <property type="project" value="InterPro"/>
</dbReference>